<comment type="subcellular location">
    <subcellularLocation>
        <location evidence="2">Membrane</location>
    </subcellularLocation>
</comment>
<keyword evidence="5" id="KW-0808">Transferase</keyword>
<evidence type="ECO:0000256" key="7">
    <source>
        <dbReference type="ARBA" id="ARBA00022777"/>
    </source>
</evidence>
<evidence type="ECO:0000256" key="1">
    <source>
        <dbReference type="ARBA" id="ARBA00000085"/>
    </source>
</evidence>
<dbReference type="InterPro" id="IPR036890">
    <property type="entry name" value="HATPase_C_sf"/>
</dbReference>
<dbReference type="SUPFAM" id="SSF55874">
    <property type="entry name" value="ATPase domain of HSP90 chaperone/DNA topoisomerase II/histidine kinase"/>
    <property type="match status" value="1"/>
</dbReference>
<feature type="domain" description="PAS" evidence="12">
    <location>
        <begin position="252"/>
        <end position="326"/>
    </location>
</feature>
<dbReference type="GO" id="GO:0005524">
    <property type="term" value="F:ATP binding"/>
    <property type="evidence" value="ECO:0007669"/>
    <property type="project" value="UniProtKB-KW"/>
</dbReference>
<dbReference type="AlphaFoldDB" id="A0A953J6Y1"/>
<comment type="caution">
    <text evidence="15">The sequence shown here is derived from an EMBL/GenBank/DDBJ whole genome shotgun (WGS) entry which is preliminary data.</text>
</comment>
<evidence type="ECO:0000313" key="15">
    <source>
        <dbReference type="EMBL" id="MBZ0155757.1"/>
    </source>
</evidence>
<keyword evidence="10" id="KW-0812">Transmembrane</keyword>
<dbReference type="PROSITE" id="PS50885">
    <property type="entry name" value="HAMP"/>
    <property type="match status" value="1"/>
</dbReference>
<keyword evidence="7" id="KW-0418">Kinase</keyword>
<dbReference type="Proteomes" id="UP000705867">
    <property type="component" value="Unassembled WGS sequence"/>
</dbReference>
<name>A0A953J6Y1_9BACT</name>
<dbReference type="SUPFAM" id="SSF47384">
    <property type="entry name" value="Homodimeric domain of signal transducing histidine kinase"/>
    <property type="match status" value="1"/>
</dbReference>
<evidence type="ECO:0000259" key="12">
    <source>
        <dbReference type="PROSITE" id="PS50112"/>
    </source>
</evidence>
<dbReference type="PROSITE" id="PS50113">
    <property type="entry name" value="PAC"/>
    <property type="match status" value="1"/>
</dbReference>
<dbReference type="Gene3D" id="3.30.565.10">
    <property type="entry name" value="Histidine kinase-like ATPase, C-terminal domain"/>
    <property type="match status" value="1"/>
</dbReference>
<accession>A0A953J6Y1</accession>
<evidence type="ECO:0000259" key="13">
    <source>
        <dbReference type="PROSITE" id="PS50113"/>
    </source>
</evidence>
<evidence type="ECO:0000256" key="6">
    <source>
        <dbReference type="ARBA" id="ARBA00022741"/>
    </source>
</evidence>
<keyword evidence="6" id="KW-0547">Nucleotide-binding</keyword>
<evidence type="ECO:0000256" key="3">
    <source>
        <dbReference type="ARBA" id="ARBA00012438"/>
    </source>
</evidence>
<dbReference type="InterPro" id="IPR003661">
    <property type="entry name" value="HisK_dim/P_dom"/>
</dbReference>
<dbReference type="InterPro" id="IPR000014">
    <property type="entry name" value="PAS"/>
</dbReference>
<dbReference type="PANTHER" id="PTHR43065:SF10">
    <property type="entry name" value="PEROXIDE STRESS-ACTIVATED HISTIDINE KINASE MAK3"/>
    <property type="match status" value="1"/>
</dbReference>
<evidence type="ECO:0000256" key="5">
    <source>
        <dbReference type="ARBA" id="ARBA00022679"/>
    </source>
</evidence>
<reference evidence="15" key="2">
    <citation type="submission" date="2021-08" db="EMBL/GenBank/DDBJ databases">
        <authorList>
            <person name="Dalcin Martins P."/>
        </authorList>
    </citation>
    <scope>NUCLEOTIDE SEQUENCE</scope>
    <source>
        <strain evidence="15">MAG_39</strain>
    </source>
</reference>
<dbReference type="EC" id="2.7.13.3" evidence="3"/>
<keyword evidence="9" id="KW-0902">Two-component regulatory system</keyword>
<dbReference type="PRINTS" id="PR00344">
    <property type="entry name" value="BCTRLSENSOR"/>
</dbReference>
<dbReference type="InterPro" id="IPR000700">
    <property type="entry name" value="PAS-assoc_C"/>
</dbReference>
<keyword evidence="8" id="KW-0067">ATP-binding</keyword>
<evidence type="ECO:0000256" key="8">
    <source>
        <dbReference type="ARBA" id="ARBA00022840"/>
    </source>
</evidence>
<dbReference type="PROSITE" id="PS50109">
    <property type="entry name" value="HIS_KIN"/>
    <property type="match status" value="1"/>
</dbReference>
<dbReference type="SUPFAM" id="SSF55785">
    <property type="entry name" value="PYP-like sensor domain (PAS domain)"/>
    <property type="match status" value="1"/>
</dbReference>
<evidence type="ECO:0000259" key="14">
    <source>
        <dbReference type="PROSITE" id="PS50885"/>
    </source>
</evidence>
<evidence type="ECO:0000256" key="4">
    <source>
        <dbReference type="ARBA" id="ARBA00022553"/>
    </source>
</evidence>
<dbReference type="PANTHER" id="PTHR43065">
    <property type="entry name" value="SENSOR HISTIDINE KINASE"/>
    <property type="match status" value="1"/>
</dbReference>
<dbReference type="InterPro" id="IPR035965">
    <property type="entry name" value="PAS-like_dom_sf"/>
</dbReference>
<dbReference type="InterPro" id="IPR004358">
    <property type="entry name" value="Sig_transdc_His_kin-like_C"/>
</dbReference>
<dbReference type="SMART" id="SM00304">
    <property type="entry name" value="HAMP"/>
    <property type="match status" value="1"/>
</dbReference>
<dbReference type="Gene3D" id="6.10.340.10">
    <property type="match status" value="1"/>
</dbReference>
<proteinExistence type="predicted"/>
<organism evidence="15 16">
    <name type="scientific">Candidatus Nitrobium versatile</name>
    <dbReference type="NCBI Taxonomy" id="2884831"/>
    <lineage>
        <taxon>Bacteria</taxon>
        <taxon>Pseudomonadati</taxon>
        <taxon>Nitrospirota</taxon>
        <taxon>Nitrospiria</taxon>
        <taxon>Nitrospirales</taxon>
        <taxon>Nitrospiraceae</taxon>
        <taxon>Candidatus Nitrobium</taxon>
    </lineage>
</organism>
<dbReference type="NCBIfam" id="TIGR00229">
    <property type="entry name" value="sensory_box"/>
    <property type="match status" value="1"/>
</dbReference>
<dbReference type="InterPro" id="IPR003594">
    <property type="entry name" value="HATPase_dom"/>
</dbReference>
<evidence type="ECO:0000256" key="9">
    <source>
        <dbReference type="ARBA" id="ARBA00023012"/>
    </source>
</evidence>
<dbReference type="SMART" id="SM00387">
    <property type="entry name" value="HATPase_c"/>
    <property type="match status" value="1"/>
</dbReference>
<sequence>MRKRIVLGLSIFSLLFLLGGISIILTIERSTSTLDTLIKLHQVELLRGNLLMQAEKVRSDLLLKNTRHARSVEEVKEQIRRMEQGANVCFGCHHSASVAVLLTELRAHVERYKKTIHRALALQTDAPSAHEEEERAFSLGNDLIAKINAMVGMASSRLEETTRSTIQRNARMKKALYLFVVMGPFLAVGVALIIIKGFTRPMQELLGATRRFKTGDLEYRIGALQYEFGEVAASLNEMARALREHMSRIEESEKRYRMLFESAGDAIFVLEAEGENAGAIVAANRAAAEMHCYSVDELLRMNIRDLDTPDAAEKMGNRLERMLQGEWIKEEITHCKRDGTVFPVEISAGLLELKEHRYILAFDRDITERRQAEEEQQRAEQMRICGEFAAGLAHEIKNPLAGIKVSMEVLAEESPLPEEDREVLVQVVGEIRRIELLIRDLLNYAKPPRPQFMSVVLHNILDATLSFALKTPSFSAHGDRTVRIEKAFAPGVPEITADPLQLQQVFLNLFLNAADAMPEGGILSVRTAVDGEGGCVLVEVADTGKGVEERMREKIFQPFYTTKAKGTGLGLPISKRLVEQQGGTLQVENGPAGGAVFRITLPIARYPA</sequence>
<feature type="domain" description="Histidine kinase" evidence="11">
    <location>
        <begin position="391"/>
        <end position="605"/>
    </location>
</feature>
<dbReference type="SMART" id="SM00091">
    <property type="entry name" value="PAS"/>
    <property type="match status" value="1"/>
</dbReference>
<feature type="transmembrane region" description="Helical" evidence="10">
    <location>
        <begin position="175"/>
        <end position="195"/>
    </location>
</feature>
<reference evidence="15" key="1">
    <citation type="journal article" date="2021" name="bioRxiv">
        <title>Unraveling nitrogen, sulfur and carbon metabolic pathways and microbial community transcriptional responses to substrate deprivation and toxicity stresses in a bioreactor mimicking anoxic brackish coastal sediment conditions.</title>
        <authorList>
            <person name="Martins P.D."/>
            <person name="Echeveste M.J."/>
            <person name="Arshad A."/>
            <person name="Kurth J."/>
            <person name="Ouboter H."/>
            <person name="Jetten M.S.M."/>
            <person name="Welte C.U."/>
        </authorList>
    </citation>
    <scope>NUCLEOTIDE SEQUENCE</scope>
    <source>
        <strain evidence="15">MAG_39</strain>
    </source>
</reference>
<comment type="catalytic activity">
    <reaction evidence="1">
        <text>ATP + protein L-histidine = ADP + protein N-phospho-L-histidine.</text>
        <dbReference type="EC" id="2.7.13.3"/>
    </reaction>
</comment>
<dbReference type="Pfam" id="PF13426">
    <property type="entry name" value="PAS_9"/>
    <property type="match status" value="1"/>
</dbReference>
<feature type="domain" description="HAMP" evidence="14">
    <location>
        <begin position="196"/>
        <end position="247"/>
    </location>
</feature>
<dbReference type="PROSITE" id="PS50112">
    <property type="entry name" value="PAS"/>
    <property type="match status" value="1"/>
</dbReference>
<keyword evidence="4" id="KW-0597">Phosphoprotein</keyword>
<dbReference type="EMBL" id="JAIOIV010000044">
    <property type="protein sequence ID" value="MBZ0155757.1"/>
    <property type="molecule type" value="Genomic_DNA"/>
</dbReference>
<dbReference type="Pfam" id="PF00512">
    <property type="entry name" value="HisKA"/>
    <property type="match status" value="1"/>
</dbReference>
<dbReference type="GO" id="GO:0000155">
    <property type="term" value="F:phosphorelay sensor kinase activity"/>
    <property type="evidence" value="ECO:0007669"/>
    <property type="project" value="InterPro"/>
</dbReference>
<dbReference type="Pfam" id="PF00672">
    <property type="entry name" value="HAMP"/>
    <property type="match status" value="1"/>
</dbReference>
<dbReference type="SMART" id="SM00388">
    <property type="entry name" value="HisKA"/>
    <property type="match status" value="1"/>
</dbReference>
<evidence type="ECO:0000256" key="2">
    <source>
        <dbReference type="ARBA" id="ARBA00004370"/>
    </source>
</evidence>
<gene>
    <name evidence="15" type="ORF">K8I29_06010</name>
</gene>
<protein>
    <recommendedName>
        <fullName evidence="3">histidine kinase</fullName>
        <ecNumber evidence="3">2.7.13.3</ecNumber>
    </recommendedName>
</protein>
<evidence type="ECO:0000256" key="10">
    <source>
        <dbReference type="SAM" id="Phobius"/>
    </source>
</evidence>
<dbReference type="InterPro" id="IPR036097">
    <property type="entry name" value="HisK_dim/P_sf"/>
</dbReference>
<keyword evidence="10" id="KW-1133">Transmembrane helix</keyword>
<evidence type="ECO:0000313" key="16">
    <source>
        <dbReference type="Proteomes" id="UP000705867"/>
    </source>
</evidence>
<dbReference type="SUPFAM" id="SSF158472">
    <property type="entry name" value="HAMP domain-like"/>
    <property type="match status" value="1"/>
</dbReference>
<dbReference type="Pfam" id="PF02518">
    <property type="entry name" value="HATPase_c"/>
    <property type="match status" value="1"/>
</dbReference>
<evidence type="ECO:0000259" key="11">
    <source>
        <dbReference type="PROSITE" id="PS50109"/>
    </source>
</evidence>
<dbReference type="CDD" id="cd06225">
    <property type="entry name" value="HAMP"/>
    <property type="match status" value="1"/>
</dbReference>
<dbReference type="Gene3D" id="1.10.287.130">
    <property type="match status" value="1"/>
</dbReference>
<dbReference type="InterPro" id="IPR005467">
    <property type="entry name" value="His_kinase_dom"/>
</dbReference>
<dbReference type="InterPro" id="IPR003660">
    <property type="entry name" value="HAMP_dom"/>
</dbReference>
<dbReference type="GO" id="GO:0016020">
    <property type="term" value="C:membrane"/>
    <property type="evidence" value="ECO:0007669"/>
    <property type="project" value="UniProtKB-SubCell"/>
</dbReference>
<feature type="domain" description="PAC" evidence="13">
    <location>
        <begin position="328"/>
        <end position="378"/>
    </location>
</feature>
<dbReference type="Gene3D" id="3.30.450.20">
    <property type="entry name" value="PAS domain"/>
    <property type="match status" value="1"/>
</dbReference>
<keyword evidence="10" id="KW-0472">Membrane</keyword>
<dbReference type="CDD" id="cd00082">
    <property type="entry name" value="HisKA"/>
    <property type="match status" value="1"/>
</dbReference>